<accession>A0A0E0PB49</accession>
<dbReference type="AlphaFoldDB" id="A0A0E0PB49"/>
<evidence type="ECO:0000313" key="3">
    <source>
        <dbReference type="Proteomes" id="UP000008022"/>
    </source>
</evidence>
<dbReference type="HOGENOM" id="CLU_1838430_0_0_1"/>
<proteinExistence type="predicted"/>
<dbReference type="Gramene" id="ORUFI04G19060.1">
    <property type="protein sequence ID" value="ORUFI04G19060.1"/>
    <property type="gene ID" value="ORUFI04G19060"/>
</dbReference>
<reference evidence="3" key="1">
    <citation type="submission" date="2013-06" db="EMBL/GenBank/DDBJ databases">
        <authorList>
            <person name="Zhao Q."/>
        </authorList>
    </citation>
    <scope>NUCLEOTIDE SEQUENCE</scope>
    <source>
        <strain evidence="3">cv. W1943</strain>
    </source>
</reference>
<organism evidence="2 3">
    <name type="scientific">Oryza rufipogon</name>
    <name type="common">Brownbeard rice</name>
    <name type="synonym">Asian wild rice</name>
    <dbReference type="NCBI Taxonomy" id="4529"/>
    <lineage>
        <taxon>Eukaryota</taxon>
        <taxon>Viridiplantae</taxon>
        <taxon>Streptophyta</taxon>
        <taxon>Embryophyta</taxon>
        <taxon>Tracheophyta</taxon>
        <taxon>Spermatophyta</taxon>
        <taxon>Magnoliopsida</taxon>
        <taxon>Liliopsida</taxon>
        <taxon>Poales</taxon>
        <taxon>Poaceae</taxon>
        <taxon>BOP clade</taxon>
        <taxon>Oryzoideae</taxon>
        <taxon>Oryzeae</taxon>
        <taxon>Oryzinae</taxon>
        <taxon>Oryza</taxon>
    </lineage>
</organism>
<keyword evidence="3" id="KW-1185">Reference proteome</keyword>
<evidence type="ECO:0000313" key="2">
    <source>
        <dbReference type="EnsemblPlants" id="ORUFI04G19060.1"/>
    </source>
</evidence>
<feature type="region of interest" description="Disordered" evidence="1">
    <location>
        <begin position="35"/>
        <end position="54"/>
    </location>
</feature>
<evidence type="ECO:0000256" key="1">
    <source>
        <dbReference type="SAM" id="MobiDB-lite"/>
    </source>
</evidence>
<dbReference type="Proteomes" id="UP000008022">
    <property type="component" value="Unassembled WGS sequence"/>
</dbReference>
<feature type="region of interest" description="Disordered" evidence="1">
    <location>
        <begin position="103"/>
        <end position="140"/>
    </location>
</feature>
<sequence length="140" mass="14676">MATAPPDSNPCFREILENNLGIRLPTFYWTSQWPEEPDVPTCEESNGRAVAGGRGQEEALPLLAAAGCGAGRGEGDRGVRALDAELGDEVQVAAVPVVGEVGEHGVVSGRHPGRWRGGERGEDGEDGKIDGRMEKVTGVG</sequence>
<feature type="compositionally biased region" description="Basic and acidic residues" evidence="1">
    <location>
        <begin position="116"/>
        <end position="140"/>
    </location>
</feature>
<dbReference type="EnsemblPlants" id="ORUFI04G19060.1">
    <property type="protein sequence ID" value="ORUFI04G19060.1"/>
    <property type="gene ID" value="ORUFI04G19060"/>
</dbReference>
<protein>
    <submittedName>
        <fullName evidence="2">Uncharacterized protein</fullName>
    </submittedName>
</protein>
<reference evidence="2" key="2">
    <citation type="submission" date="2015-06" db="UniProtKB">
        <authorList>
            <consortium name="EnsemblPlants"/>
        </authorList>
    </citation>
    <scope>IDENTIFICATION</scope>
</reference>
<name>A0A0E0PB49_ORYRU</name>